<organism evidence="2">
    <name type="scientific">Cacopsylla melanoneura</name>
    <dbReference type="NCBI Taxonomy" id="428564"/>
    <lineage>
        <taxon>Eukaryota</taxon>
        <taxon>Metazoa</taxon>
        <taxon>Ecdysozoa</taxon>
        <taxon>Arthropoda</taxon>
        <taxon>Hexapoda</taxon>
        <taxon>Insecta</taxon>
        <taxon>Pterygota</taxon>
        <taxon>Neoptera</taxon>
        <taxon>Paraneoptera</taxon>
        <taxon>Hemiptera</taxon>
        <taxon>Sternorrhyncha</taxon>
        <taxon>Psylloidea</taxon>
        <taxon>Psyllidae</taxon>
        <taxon>Psyllinae</taxon>
        <taxon>Cacopsylla</taxon>
    </lineage>
</organism>
<proteinExistence type="predicted"/>
<evidence type="ECO:0000313" key="2">
    <source>
        <dbReference type="EMBL" id="CAG6677530.1"/>
    </source>
</evidence>
<evidence type="ECO:0000256" key="1">
    <source>
        <dbReference type="SAM" id="SignalP"/>
    </source>
</evidence>
<evidence type="ECO:0008006" key="3">
    <source>
        <dbReference type="Google" id="ProtNLM"/>
    </source>
</evidence>
<keyword evidence="1" id="KW-0732">Signal</keyword>
<sequence>MFVKYSATVLVVACFYSSCAAYDFAKGGDQPVTLEPGDKICSVDNDTRCEPDVSKPFFANNEGFVLDHIYCAHNIENKSSLPETYCEIWGFLNQTDVTCQLFSSPKDTSYLLTCVQEKED</sequence>
<reference evidence="2" key="1">
    <citation type="submission" date="2021-05" db="EMBL/GenBank/DDBJ databases">
        <authorList>
            <person name="Alioto T."/>
            <person name="Alioto T."/>
            <person name="Gomez Garrido J."/>
        </authorList>
    </citation>
    <scope>NUCLEOTIDE SEQUENCE</scope>
</reference>
<accession>A0A8D8SX00</accession>
<feature type="signal peptide" evidence="1">
    <location>
        <begin position="1"/>
        <end position="21"/>
    </location>
</feature>
<protein>
    <recommendedName>
        <fullName evidence="3">Secreted protein</fullName>
    </recommendedName>
</protein>
<name>A0A8D8SX00_9HEMI</name>
<dbReference type="AlphaFoldDB" id="A0A8D8SX00"/>
<feature type="chain" id="PRO_5034710466" description="Secreted protein" evidence="1">
    <location>
        <begin position="22"/>
        <end position="120"/>
    </location>
</feature>
<dbReference type="EMBL" id="HBUF01242755">
    <property type="protein sequence ID" value="CAG6677530.1"/>
    <property type="molecule type" value="Transcribed_RNA"/>
</dbReference>